<dbReference type="RefSeq" id="WP_054600149.1">
    <property type="nucleotide sequence ID" value="NZ_CP091509.1"/>
</dbReference>
<dbReference type="AlphaFoldDB" id="A0A1X3DFG1"/>
<sequence length="137" mass="15695">MEAGLYEKLTGYYSDGQRMEDLPDSLQLVKSVLDNMQRILNTRSGALKHIPDYGIPDLSMVYKNLPSSAKDLRSHMYATLLKYEPRLTGLDIKLTESKDNLMILCYQLECRIEKVGSVVIDTYFMPEGVVNVRQTKR</sequence>
<dbReference type="Gene3D" id="3.10.450.40">
    <property type="match status" value="1"/>
</dbReference>
<dbReference type="Pfam" id="PF04965">
    <property type="entry name" value="GPW_gp25"/>
    <property type="match status" value="1"/>
</dbReference>
<accession>A0A1X3DFG1</accession>
<evidence type="ECO:0000313" key="5">
    <source>
        <dbReference type="Proteomes" id="UP000193346"/>
    </source>
</evidence>
<feature type="domain" description="IraD/Gp25-like" evidence="1">
    <location>
        <begin position="27"/>
        <end position="112"/>
    </location>
</feature>
<keyword evidence="5" id="KW-1185">Reference proteome</keyword>
<name>A0A1X3DFG1_9NEIS</name>
<dbReference type="STRING" id="1931275.BV914_05275"/>
<dbReference type="InterPro" id="IPR007048">
    <property type="entry name" value="IraD/Gp25-like"/>
</dbReference>
<dbReference type="InterPro" id="IPR017737">
    <property type="entry name" value="TssE1-like"/>
</dbReference>
<reference evidence="4" key="1">
    <citation type="submission" date="2017-01" db="EMBL/GenBank/DDBJ databases">
        <authorList>
            <person name="Mah S.A."/>
            <person name="Swanson W.J."/>
            <person name="Moy G.W."/>
            <person name="Vacquier V.D."/>
        </authorList>
    </citation>
    <scope>NUCLEOTIDE SEQUENCE [LARGE SCALE GENOMIC DNA]</scope>
    <source>
        <strain evidence="4">124861</strain>
    </source>
</reference>
<dbReference type="NCBIfam" id="TIGR03357">
    <property type="entry name" value="VI_zyme"/>
    <property type="match status" value="1"/>
</dbReference>
<evidence type="ECO:0000313" key="4">
    <source>
        <dbReference type="Proteomes" id="UP000193303"/>
    </source>
</evidence>
<dbReference type="Proteomes" id="UP000193303">
    <property type="component" value="Unassembled WGS sequence"/>
</dbReference>
<proteinExistence type="predicted"/>
<dbReference type="Proteomes" id="UP000193346">
    <property type="component" value="Unassembled WGS sequence"/>
</dbReference>
<dbReference type="SUPFAM" id="SSF160719">
    <property type="entry name" value="gpW/gp25-like"/>
    <property type="match status" value="1"/>
</dbReference>
<dbReference type="EMBL" id="MTAC01000013">
    <property type="protein sequence ID" value="OSI34877.1"/>
    <property type="molecule type" value="Genomic_DNA"/>
</dbReference>
<reference evidence="2 5" key="2">
    <citation type="submission" date="2017-01" db="EMBL/GenBank/DDBJ databases">
        <authorList>
            <person name="Wolfgang W.J."/>
            <person name="Cole J."/>
            <person name="Wroblewski D."/>
            <person name="Mcginnis J."/>
            <person name="Musser K.A."/>
        </authorList>
    </citation>
    <scope>NUCLEOTIDE SEQUENCE</scope>
    <source>
        <strain evidence="2">124861</strain>
        <strain evidence="3 5">93087</strain>
    </source>
</reference>
<organism evidence="2 4">
    <name type="scientific">Neisseria dumasiana</name>
    <dbReference type="NCBI Taxonomy" id="1931275"/>
    <lineage>
        <taxon>Bacteria</taxon>
        <taxon>Pseudomonadati</taxon>
        <taxon>Pseudomonadota</taxon>
        <taxon>Betaproteobacteria</taxon>
        <taxon>Neisseriales</taxon>
        <taxon>Neisseriaceae</taxon>
        <taxon>Neisseria</taxon>
    </lineage>
</organism>
<gene>
    <name evidence="2" type="ORF">BV912_09555</name>
    <name evidence="3" type="ORF">BV913_06450</name>
</gene>
<protein>
    <submittedName>
        <fullName evidence="2">Type VI secretion protein</fullName>
    </submittedName>
</protein>
<comment type="caution">
    <text evidence="2">The sequence shown here is derived from an EMBL/GenBank/DDBJ whole genome shotgun (WGS) entry which is preliminary data.</text>
</comment>
<evidence type="ECO:0000259" key="1">
    <source>
        <dbReference type="Pfam" id="PF04965"/>
    </source>
</evidence>
<evidence type="ECO:0000313" key="2">
    <source>
        <dbReference type="EMBL" id="OSI18679.1"/>
    </source>
</evidence>
<dbReference type="EMBL" id="MTAB01000024">
    <property type="protein sequence ID" value="OSI18679.1"/>
    <property type="molecule type" value="Genomic_DNA"/>
</dbReference>
<evidence type="ECO:0000313" key="3">
    <source>
        <dbReference type="EMBL" id="OSI34877.1"/>
    </source>
</evidence>
<dbReference type="OrthoDB" id="1524306at2"/>